<dbReference type="InterPro" id="IPR006626">
    <property type="entry name" value="PbH1"/>
</dbReference>
<keyword evidence="6" id="KW-1185">Reference proteome</keyword>
<reference evidence="5 6" key="1">
    <citation type="journal article" date="2016" name="Int. J. Syst. Evol. Microbiol.">
        <title>Agromyces aureus sp. nov., isolated from the rhizosphere of Salix caprea L. grown in a heavy-metal-contaminated soil.</title>
        <authorList>
            <person name="Corretto E."/>
            <person name="Antonielli L."/>
            <person name="Sessitsch A."/>
            <person name="Compant S."/>
            <person name="Gorfer M."/>
            <person name="Kuffner M."/>
            <person name="Brader G."/>
        </authorList>
    </citation>
    <scope>NUCLEOTIDE SEQUENCE [LARGE SCALE GENOMIC DNA]</scope>
    <source>
        <strain evidence="5 6">AR33</strain>
    </source>
</reference>
<evidence type="ECO:0000313" key="6">
    <source>
        <dbReference type="Proteomes" id="UP000078437"/>
    </source>
</evidence>
<sequence>MIGALLGAALVGGSAAAVPTFAAPAVAGPVHALIDPDDPDTGDPPPPDDSPVPEGLDEPAPVPDETIEEFPPPDGLGVVQNANALPIAWIGTPDERPDDAALVTLQTALNTVPVGGTVSFDPNDYAFTGALLVSREATLDSSADSTLFSRFTVSGGGIRLADDVEIGIASTGAIVTVTAAGAVLEDVTIRNPNAVARPTGIQLAAGLTGVVVDGFTMDGGGQPSSYGINLTTGAATVNDADLSGVATGIMATAAATTSDIVITGGTIIASTSGISLGTATEPEVTGVAVTGPEGTGTGIDLANSSGAVVDLVTVNGFSRGIGTGTANTGAGATITDATIAGASREGIALGATTDPVVLRADVTGTGTAQSTGILVFKATNARVESPTVTGMMYGITTHLLNTGAGPVITAPRVTAFGAITLGSTQGARVSDAVLDAGTWGENGTGINLVNAGRVTVERETATGFLYAIGSQSSMDPESDRVDITITDITAVGPELASSGVYLLSAENATITDVDATITGAALVIHQSVGVQAQDIVVHGREGPTSVTGSAILRAYGSQGVHVDRASIDAGSYGFFYSGSAGATVTNATVANVVERALYGRSVSDLDVSASTFTSNAAVGVFVVTTPENGISHDIVVHDNLMTDNGGGIGVLQGTTAVQILRNTASGQPDFVTAGGAHDLLVAENTVDQSDEAVAITVAPLWEDGAQPGSYSSSGVRVQGNTFSGGGTWIASGTADPAAPDAARRSLRDPVLATGNVFPADSTAVQTYANAVVGEDTADDLAARVLPVDGPVAVDARDYDDPNDWGSECRATGFLDGDPYYAGDGAAVYELSEAPVLYPMNCIDLSLAHVMGVPDDAVLGVGDLASWTLTPTNEGPRAVPSGWSITQLLPDTVELVSMSGAGYSISGTTAVAGGEIPPGADGSALEVTVRIVSIPADTTSMRAVAYVAPAGTADVDGDGFDDVIFERLNPLVVPTLDTDTDASPTDNDAQGIWMVAAAGPGPGPDPDPDPDPSSDPGDDGASATDGDSSSGDLAASGVDPAHAIALAALLLCGGGLLLTSRLKGRHARR</sequence>
<keyword evidence="3" id="KW-0732">Signal</keyword>
<dbReference type="InterPro" id="IPR007742">
    <property type="entry name" value="NosD_dom"/>
</dbReference>
<feature type="chain" id="PRO_5038967378" description="Periplasmic copper-binding protein NosD beta helix domain-containing protein" evidence="3">
    <location>
        <begin position="23"/>
        <end position="1068"/>
    </location>
</feature>
<feature type="compositionally biased region" description="Low complexity" evidence="1">
    <location>
        <begin position="1018"/>
        <end position="1035"/>
    </location>
</feature>
<dbReference type="Pfam" id="PF05048">
    <property type="entry name" value="NosD"/>
    <property type="match status" value="1"/>
</dbReference>
<reference evidence="6" key="2">
    <citation type="submission" date="2016-01" db="EMBL/GenBank/DDBJ databases">
        <title>Complete genome sequence of Agromyces aureus AR33T and comparison with related organisms.</title>
        <authorList>
            <person name="Corretto E."/>
            <person name="Antonielli L."/>
            <person name="Sessitsch A."/>
            <person name="Brader G."/>
        </authorList>
    </citation>
    <scope>NUCLEOTIDE SEQUENCE [LARGE SCALE GENOMIC DNA]</scope>
    <source>
        <strain evidence="6">AR33</strain>
    </source>
</reference>
<keyword evidence="2" id="KW-1133">Transmembrane helix</keyword>
<feature type="region of interest" description="Disordered" evidence="1">
    <location>
        <begin position="994"/>
        <end position="1035"/>
    </location>
</feature>
<dbReference type="InterPro" id="IPR011050">
    <property type="entry name" value="Pectin_lyase_fold/virulence"/>
</dbReference>
<feature type="domain" description="Periplasmic copper-binding protein NosD beta helix" evidence="4">
    <location>
        <begin position="496"/>
        <end position="663"/>
    </location>
</feature>
<keyword evidence="2" id="KW-0812">Transmembrane</keyword>
<feature type="transmembrane region" description="Helical" evidence="2">
    <location>
        <begin position="1040"/>
        <end position="1058"/>
    </location>
</feature>
<accession>A0A191WCJ8</accession>
<dbReference type="Gene3D" id="2.160.20.10">
    <property type="entry name" value="Single-stranded right-handed beta-helix, Pectin lyase-like"/>
    <property type="match status" value="2"/>
</dbReference>
<proteinExistence type="predicted"/>
<gene>
    <name evidence="5" type="ORF">ATC03_03815</name>
</gene>
<feature type="compositionally biased region" description="Acidic residues" evidence="1">
    <location>
        <begin position="1005"/>
        <end position="1017"/>
    </location>
</feature>
<dbReference type="EMBL" id="CP013979">
    <property type="protein sequence ID" value="ANJ25990.1"/>
    <property type="molecule type" value="Genomic_DNA"/>
</dbReference>
<evidence type="ECO:0000313" key="5">
    <source>
        <dbReference type="EMBL" id="ANJ25990.1"/>
    </source>
</evidence>
<evidence type="ECO:0000259" key="4">
    <source>
        <dbReference type="Pfam" id="PF05048"/>
    </source>
</evidence>
<evidence type="ECO:0000256" key="1">
    <source>
        <dbReference type="SAM" id="MobiDB-lite"/>
    </source>
</evidence>
<name>A0A191WCJ8_9MICO</name>
<evidence type="ECO:0000256" key="2">
    <source>
        <dbReference type="SAM" id="Phobius"/>
    </source>
</evidence>
<dbReference type="AlphaFoldDB" id="A0A191WCJ8"/>
<organism evidence="5 6">
    <name type="scientific">Agromyces aureus</name>
    <dbReference type="NCBI Taxonomy" id="453304"/>
    <lineage>
        <taxon>Bacteria</taxon>
        <taxon>Bacillati</taxon>
        <taxon>Actinomycetota</taxon>
        <taxon>Actinomycetes</taxon>
        <taxon>Micrococcales</taxon>
        <taxon>Microbacteriaceae</taxon>
        <taxon>Agromyces</taxon>
    </lineage>
</organism>
<dbReference type="SMART" id="SM00710">
    <property type="entry name" value="PbH1"/>
    <property type="match status" value="11"/>
</dbReference>
<dbReference type="SUPFAM" id="SSF51126">
    <property type="entry name" value="Pectin lyase-like"/>
    <property type="match status" value="2"/>
</dbReference>
<protein>
    <recommendedName>
        <fullName evidence="4">Periplasmic copper-binding protein NosD beta helix domain-containing protein</fullName>
    </recommendedName>
</protein>
<keyword evidence="2" id="KW-0472">Membrane</keyword>
<feature type="region of interest" description="Disordered" evidence="1">
    <location>
        <begin position="31"/>
        <end position="76"/>
    </location>
</feature>
<dbReference type="InterPro" id="IPR012334">
    <property type="entry name" value="Pectin_lyas_fold"/>
</dbReference>
<feature type="signal peptide" evidence="3">
    <location>
        <begin position="1"/>
        <end position="22"/>
    </location>
</feature>
<evidence type="ECO:0000256" key="3">
    <source>
        <dbReference type="SAM" id="SignalP"/>
    </source>
</evidence>
<dbReference type="KEGG" id="agy:ATC03_03815"/>
<dbReference type="Proteomes" id="UP000078437">
    <property type="component" value="Chromosome"/>
</dbReference>